<dbReference type="Gene3D" id="3.10.350.10">
    <property type="entry name" value="LysM domain"/>
    <property type="match status" value="1"/>
</dbReference>
<dbReference type="CDD" id="cd00118">
    <property type="entry name" value="LysM"/>
    <property type="match status" value="1"/>
</dbReference>
<dbReference type="EMBL" id="CP011129">
    <property type="protein sequence ID" value="ALN82859.1"/>
    <property type="molecule type" value="Genomic_DNA"/>
</dbReference>
<dbReference type="PATRIC" id="fig|84531.8.peg.4749"/>
<evidence type="ECO:0000313" key="3">
    <source>
        <dbReference type="Proteomes" id="UP000060787"/>
    </source>
</evidence>
<dbReference type="STRING" id="84531.LA76x_4756"/>
<feature type="region of interest" description="Disordered" evidence="1">
    <location>
        <begin position="95"/>
        <end position="123"/>
    </location>
</feature>
<evidence type="ECO:0000313" key="2">
    <source>
        <dbReference type="EMBL" id="ALN82859.1"/>
    </source>
</evidence>
<sequence>MSFINFIDSVSRAVQQLATQPAAPVHVVQRHETLPEIAAQHRGTVPQEVYEQSLKDANPQVLNWEALYPDTPLQLPHAHDGEADPVVHAAAPAQADKPALSPEAQRVDTALKADSQQSTPQTQAELKAAIQAEMKARFQVEFDARPTGAIYDTKAIASYGDSIAARHADDPAAQASIKATVKDISIDHEVEFALMVSGGGDAKSVMSILKSQWASMSPEAQARLSTSPELGRLLNDKVEPYVAAPYANFSSDDPREQRVPANEAAKRLAELVDGLPPELANAMVTQNLDTVMRIVEVKPMYAGEKFGGSSYADMARVVGALGDTEAGKRMRADIAGMYLAKPEALRGQWVPFSENISNSIRDGASPALALEMAQQLKNQGLNEQAGVFLRGISHGAELLQGKIDADLKEYQSMMGELGRLLKYSEGLPPEAISQAVDKYLAGKGKTDPGWLEKFHGLEDRLTANANVLKDTLGGLNALPEDLKATYPDLGKEMQAVANNDSVLQAFGLAAARDRDFLIGAEADAATKLFDVTKVSKEGAEYLKRLANDGIQQAALKVFSDLDSSDPTSIANAKTQLESLSTRYASLLGKDSEQYREAIRALEGLTSVPAGDTAAMEAQLKQFNQALSGIDGFNANQPAGVTFRSLGVAAAGLAFAKSSSDLISDPGWANAVGAFADAAGLAKDVRDLMHRPGSIPIDADSALVDSHARAGVRFENWNRALGLLSATGDIAKMADALLSDRPYKEAEAALYGLGATGTVVMTLSSGPVGAIVGAVMIGVSVFGQSALADGRDKDAKIKGSQEFLQNAGFDADAARIMGDLGEDEHYQSIPVVPLMMEYGKRDGLGTGKPMTPEETIKAINDMPPDQLQVMVNRLRIAAR</sequence>
<dbReference type="AlphaFoldDB" id="A0A0S2FH40"/>
<evidence type="ECO:0008006" key="4">
    <source>
        <dbReference type="Google" id="ProtNLM"/>
    </source>
</evidence>
<dbReference type="InterPro" id="IPR018392">
    <property type="entry name" value="LysM"/>
</dbReference>
<dbReference type="KEGG" id="lab:LA76x_4756"/>
<keyword evidence="3" id="KW-1185">Reference proteome</keyword>
<dbReference type="eggNOG" id="ENOG502ZUSC">
    <property type="taxonomic scope" value="Bacteria"/>
</dbReference>
<accession>A0A0S2FH40</accession>
<evidence type="ECO:0000256" key="1">
    <source>
        <dbReference type="SAM" id="MobiDB-lite"/>
    </source>
</evidence>
<protein>
    <recommendedName>
        <fullName evidence="4">LysM domain-containing protein</fullName>
    </recommendedName>
</protein>
<dbReference type="Proteomes" id="UP000060787">
    <property type="component" value="Chromosome"/>
</dbReference>
<name>A0A0S2FH40_LYSAN</name>
<reference evidence="2 3" key="1">
    <citation type="journal article" date="2015" name="BMC Genomics">
        <title>Comparative genomics and metabolic profiling of the genus Lysobacter.</title>
        <authorList>
            <person name="de Bruijn I."/>
            <person name="Cheng X."/>
            <person name="de Jager V."/>
            <person name="Exposito R.G."/>
            <person name="Watrous J."/>
            <person name="Patel N."/>
            <person name="Postma J."/>
            <person name="Dorrestein P.C."/>
            <person name="Kobayashi D."/>
            <person name="Raaijmakers J.M."/>
        </authorList>
    </citation>
    <scope>NUCLEOTIDE SEQUENCE [LARGE SCALE GENOMIC DNA]</scope>
    <source>
        <strain evidence="2 3">76</strain>
    </source>
</reference>
<dbReference type="RefSeq" id="WP_057919462.1">
    <property type="nucleotide sequence ID" value="NZ_CP011129.1"/>
</dbReference>
<gene>
    <name evidence="2" type="ORF">LA76x_4756</name>
</gene>
<dbReference type="InterPro" id="IPR036779">
    <property type="entry name" value="LysM_dom_sf"/>
</dbReference>
<feature type="compositionally biased region" description="Polar residues" evidence="1">
    <location>
        <begin position="114"/>
        <end position="123"/>
    </location>
</feature>
<proteinExistence type="predicted"/>
<organism evidence="2 3">
    <name type="scientific">Lysobacter antibioticus</name>
    <dbReference type="NCBI Taxonomy" id="84531"/>
    <lineage>
        <taxon>Bacteria</taxon>
        <taxon>Pseudomonadati</taxon>
        <taxon>Pseudomonadota</taxon>
        <taxon>Gammaproteobacteria</taxon>
        <taxon>Lysobacterales</taxon>
        <taxon>Lysobacteraceae</taxon>
        <taxon>Lysobacter</taxon>
    </lineage>
</organism>